<evidence type="ECO:0000259" key="1">
    <source>
        <dbReference type="Pfam" id="PF01883"/>
    </source>
</evidence>
<dbReference type="Pfam" id="PF01883">
    <property type="entry name" value="FeS_assembly_P"/>
    <property type="match status" value="1"/>
</dbReference>
<dbReference type="InterPro" id="IPR044304">
    <property type="entry name" value="NUBPL-like"/>
</dbReference>
<name>G4WMV1_WOLAR</name>
<accession>G4WMV1</accession>
<dbReference type="Gene3D" id="3.30.300.130">
    <property type="entry name" value="Fe-S cluster assembly (FSCA)"/>
    <property type="match status" value="1"/>
</dbReference>
<dbReference type="PANTHER" id="PTHR42961:SF2">
    <property type="entry name" value="IRON-SULFUR PROTEIN NUBPL"/>
    <property type="match status" value="1"/>
</dbReference>
<dbReference type="EMBL" id="HQ693675">
    <property type="protein sequence ID" value="AEQ39054.1"/>
    <property type="molecule type" value="mRNA"/>
</dbReference>
<sequence length="183" mass="19997">MRLLLHTAQCSPAPLSLISKPNPSSVVCARAGRFTSPSAVIWLRHSKSGRFPSSRIPRPREEHAVRLCAGTGPIEGGMSPTSVGEAAKDVLKALSQIIDPDFRTDIVSCGFVKDLFADEISGEVSFRLELTTPACPVKDMFERRANEVVLEIPWVKKINVTMSAQPARPIYAEQLPKGLQSIF</sequence>
<dbReference type="GO" id="GO:0051539">
    <property type="term" value="F:4 iron, 4 sulfur cluster binding"/>
    <property type="evidence" value="ECO:0007669"/>
    <property type="project" value="TreeGrafter"/>
</dbReference>
<dbReference type="InterPro" id="IPR002744">
    <property type="entry name" value="MIP18-like"/>
</dbReference>
<feature type="domain" description="MIP18 family-like" evidence="1">
    <location>
        <begin position="88"/>
        <end position="160"/>
    </location>
</feature>
<proteinExistence type="evidence at transcript level"/>
<dbReference type="GO" id="GO:0009570">
    <property type="term" value="C:chloroplast stroma"/>
    <property type="evidence" value="ECO:0007669"/>
    <property type="project" value="TreeGrafter"/>
</dbReference>
<organism evidence="2">
    <name type="scientific">Wolffia arrhiza</name>
    <name type="common">Rootless water-meal</name>
    <name type="synonym">Lemna arrhiza</name>
    <dbReference type="NCBI Taxonomy" id="161111"/>
    <lineage>
        <taxon>Eukaryota</taxon>
        <taxon>Viridiplantae</taxon>
        <taxon>Streptophyta</taxon>
        <taxon>Embryophyta</taxon>
        <taxon>Tracheophyta</taxon>
        <taxon>Spermatophyta</taxon>
        <taxon>Magnoliopsida</taxon>
        <taxon>Liliopsida</taxon>
        <taxon>Araceae</taxon>
        <taxon>Lemnoideae</taxon>
        <taxon>Wolffia</taxon>
    </lineage>
</organism>
<evidence type="ECO:0000313" key="2">
    <source>
        <dbReference type="EMBL" id="AEQ39054.1"/>
    </source>
</evidence>
<protein>
    <submittedName>
        <fullName evidence="2">Putative high-chlorophyll-fluorescence 101</fullName>
    </submittedName>
</protein>
<reference evidence="2" key="1">
    <citation type="submission" date="2010-12" db="EMBL/GenBank/DDBJ databases">
        <authorList>
            <person name="Henaen J."/>
            <person name="Levin H."/>
            <person name="Mead J."/>
        </authorList>
    </citation>
    <scope>NUCLEOTIDE SEQUENCE</scope>
</reference>
<dbReference type="SUPFAM" id="SSF117916">
    <property type="entry name" value="Fe-S cluster assembly (FSCA) domain-like"/>
    <property type="match status" value="1"/>
</dbReference>
<dbReference type="GO" id="GO:0016226">
    <property type="term" value="P:iron-sulfur cluster assembly"/>
    <property type="evidence" value="ECO:0007669"/>
    <property type="project" value="InterPro"/>
</dbReference>
<dbReference type="InterPro" id="IPR034904">
    <property type="entry name" value="FSCA_dom_sf"/>
</dbReference>
<dbReference type="AlphaFoldDB" id="G4WMV1"/>
<dbReference type="PANTHER" id="PTHR42961">
    <property type="entry name" value="IRON-SULFUR PROTEIN NUBPL"/>
    <property type="match status" value="1"/>
</dbReference>
<dbReference type="GO" id="GO:0005524">
    <property type="term" value="F:ATP binding"/>
    <property type="evidence" value="ECO:0007669"/>
    <property type="project" value="InterPro"/>
</dbReference>
<dbReference type="FunFam" id="3.30.300.130:FF:000008">
    <property type="entry name" value="Fe-S cluster assembly factor HCF101, chloroplastic"/>
    <property type="match status" value="1"/>
</dbReference>